<keyword evidence="2" id="KW-1185">Reference proteome</keyword>
<dbReference type="GO" id="GO:0004497">
    <property type="term" value="F:monooxygenase activity"/>
    <property type="evidence" value="ECO:0007669"/>
    <property type="project" value="UniProtKB-KW"/>
</dbReference>
<name>A0A9P6KUQ6_9PLEO</name>
<dbReference type="OrthoDB" id="66881at2759"/>
<evidence type="ECO:0000313" key="2">
    <source>
        <dbReference type="Proteomes" id="UP000756921"/>
    </source>
</evidence>
<dbReference type="EMBL" id="WJXW01000002">
    <property type="protein sequence ID" value="KAF9739570.1"/>
    <property type="molecule type" value="Genomic_DNA"/>
</dbReference>
<gene>
    <name evidence="1" type="ORF">PMIN01_02204</name>
</gene>
<organism evidence="1 2">
    <name type="scientific">Paraphaeosphaeria minitans</name>
    <dbReference type="NCBI Taxonomy" id="565426"/>
    <lineage>
        <taxon>Eukaryota</taxon>
        <taxon>Fungi</taxon>
        <taxon>Dikarya</taxon>
        <taxon>Ascomycota</taxon>
        <taxon>Pezizomycotina</taxon>
        <taxon>Dothideomycetes</taxon>
        <taxon>Pleosporomycetidae</taxon>
        <taxon>Pleosporales</taxon>
        <taxon>Massarineae</taxon>
        <taxon>Didymosphaeriaceae</taxon>
        <taxon>Paraphaeosphaeria</taxon>
    </lineage>
</organism>
<dbReference type="Proteomes" id="UP000756921">
    <property type="component" value="Unassembled WGS sequence"/>
</dbReference>
<reference evidence="1" key="1">
    <citation type="journal article" date="2020" name="Mol. Plant Microbe Interact.">
        <title>Genome Sequence of the Biocontrol Agent Coniothyrium minitans strain Conio (IMI 134523).</title>
        <authorList>
            <person name="Patel D."/>
            <person name="Shittu T.A."/>
            <person name="Baroncelli R."/>
            <person name="Muthumeenakshi S."/>
            <person name="Osborne T.H."/>
            <person name="Janganan T.K."/>
            <person name="Sreenivasaprasad S."/>
        </authorList>
    </citation>
    <scope>NUCLEOTIDE SEQUENCE</scope>
    <source>
        <strain evidence="1">Conio</strain>
    </source>
</reference>
<keyword evidence="1" id="KW-0503">Monooxygenase</keyword>
<proteinExistence type="predicted"/>
<evidence type="ECO:0000313" key="1">
    <source>
        <dbReference type="EMBL" id="KAF9739570.1"/>
    </source>
</evidence>
<dbReference type="AlphaFoldDB" id="A0A9P6KUQ6"/>
<accession>A0A9P6KUQ6</accession>
<comment type="caution">
    <text evidence="1">The sequence shown here is derived from an EMBL/GenBank/DDBJ whole genome shotgun (WGS) entry which is preliminary data.</text>
</comment>
<protein>
    <submittedName>
        <fullName evidence="1">Dimethylaniline monooxygenase 2</fullName>
    </submittedName>
</protein>
<sequence length="136" mass="15235">MAVSNDFRGAHPLPSLCTLEPEVDAHHTWLATRWDADRTDGSFDRSMVRNWEFRQGFLNEAAGTGMESPGRFVKGWMSRIKYPKMSWVMNHGVETTHAVPQFDTGTRTWQGARDAIIRAIEAVNGRFPIKGEGGSA</sequence>
<keyword evidence="1" id="KW-0560">Oxidoreductase</keyword>